<dbReference type="AlphaFoldDB" id="A0A9P6R7H6"/>
<keyword evidence="4" id="KW-0560">Oxidoreductase</keyword>
<feature type="compositionally biased region" description="Polar residues" evidence="5">
    <location>
        <begin position="783"/>
        <end position="812"/>
    </location>
</feature>
<dbReference type="PANTHER" id="PTHR47356">
    <property type="entry name" value="FAD-DEPENDENT MONOOXYGENASE ASQG-RELATED"/>
    <property type="match status" value="1"/>
</dbReference>
<feature type="domain" description="FAD-binding" evidence="7">
    <location>
        <begin position="7"/>
        <end position="168"/>
    </location>
</feature>
<feature type="compositionally biased region" description="Gly residues" evidence="5">
    <location>
        <begin position="563"/>
        <end position="582"/>
    </location>
</feature>
<feature type="region of interest" description="Disordered" evidence="5">
    <location>
        <begin position="202"/>
        <end position="238"/>
    </location>
</feature>
<feature type="transmembrane region" description="Helical" evidence="6">
    <location>
        <begin position="6"/>
        <end position="23"/>
    </location>
</feature>
<feature type="region of interest" description="Disordered" evidence="5">
    <location>
        <begin position="520"/>
        <end position="582"/>
    </location>
</feature>
<evidence type="ECO:0000256" key="2">
    <source>
        <dbReference type="ARBA" id="ARBA00022630"/>
    </source>
</evidence>
<evidence type="ECO:0000256" key="1">
    <source>
        <dbReference type="ARBA" id="ARBA00007992"/>
    </source>
</evidence>
<evidence type="ECO:0000313" key="9">
    <source>
        <dbReference type="Proteomes" id="UP000738325"/>
    </source>
</evidence>
<dbReference type="PRINTS" id="PR00420">
    <property type="entry name" value="RNGMNOXGNASE"/>
</dbReference>
<reference evidence="8" key="1">
    <citation type="journal article" date="2020" name="Fungal Divers.">
        <title>Resolving the Mortierellaceae phylogeny through synthesis of multi-gene phylogenetics and phylogenomics.</title>
        <authorList>
            <person name="Vandepol N."/>
            <person name="Liber J."/>
            <person name="Desiro A."/>
            <person name="Na H."/>
            <person name="Kennedy M."/>
            <person name="Barry K."/>
            <person name="Grigoriev I.V."/>
            <person name="Miller A.N."/>
            <person name="O'Donnell K."/>
            <person name="Stajich J.E."/>
            <person name="Bonito G."/>
        </authorList>
    </citation>
    <scope>NUCLEOTIDE SEQUENCE</scope>
    <source>
        <strain evidence="8">REB-010B</strain>
    </source>
</reference>
<dbReference type="Pfam" id="PF01494">
    <property type="entry name" value="FAD_binding_3"/>
    <property type="match status" value="1"/>
</dbReference>
<feature type="compositionally biased region" description="Low complexity" evidence="5">
    <location>
        <begin position="632"/>
        <end position="651"/>
    </location>
</feature>
<protein>
    <recommendedName>
        <fullName evidence="7">FAD-binding domain-containing protein</fullName>
    </recommendedName>
</protein>
<keyword evidence="2" id="KW-0285">Flavoprotein</keyword>
<evidence type="ECO:0000256" key="6">
    <source>
        <dbReference type="SAM" id="Phobius"/>
    </source>
</evidence>
<dbReference type="InterPro" id="IPR036188">
    <property type="entry name" value="FAD/NAD-bd_sf"/>
</dbReference>
<feature type="compositionally biased region" description="Basic and acidic residues" evidence="5">
    <location>
        <begin position="891"/>
        <end position="907"/>
    </location>
</feature>
<accession>A0A9P6R7H6</accession>
<dbReference type="OrthoDB" id="655030at2759"/>
<evidence type="ECO:0000256" key="5">
    <source>
        <dbReference type="SAM" id="MobiDB-lite"/>
    </source>
</evidence>
<dbReference type="PANTHER" id="PTHR47356:SF2">
    <property type="entry name" value="FAD-BINDING DOMAIN-CONTAINING PROTEIN-RELATED"/>
    <property type="match status" value="1"/>
</dbReference>
<dbReference type="GO" id="GO:0004497">
    <property type="term" value="F:monooxygenase activity"/>
    <property type="evidence" value="ECO:0007669"/>
    <property type="project" value="InterPro"/>
</dbReference>
<dbReference type="Proteomes" id="UP000738325">
    <property type="component" value="Unassembled WGS sequence"/>
</dbReference>
<comment type="caution">
    <text evidence="8">The sequence shown here is derived from an EMBL/GenBank/DDBJ whole genome shotgun (WGS) entry which is preliminary data.</text>
</comment>
<sequence>MAPNPRIVIVGAGIAGLSIAIMLERAGMQRYVILEKAASSRPFGSAIVLSAIMLRCCEQLGLLPEIIEASKPAIGNVFLDEDLKYIGSLSSMFFGHRYGYFNIVIPRPDFLEILCRHVPAKKIHYGKKVLSLTQTNESAHVRCSDNMVYDADIVIGADGAYSGTRQSFYRDIQQLSRRNISKLEERRGGLAGAALKSMGLPSRARGKGASGFGGGSSVAGRASRRCGGGGIVGPRGEIRLPKSDEEPLRFDQHAVVGLTRPLDPEKYPFLKDKSCQVVTVVAENGFSVWLLPVTKNRICWNVNSRTFSTPFERQQAASGVGGNFMASEWGPEAVDKLLELDYVKNQKSPYGGTMQDLFDQTEKGTPAYKTWYYKRTVLIGDACHKLIPFSGIGALHAVLDCIILVNALYDMPDGDTFTAADITQAFQSYYAQRYESAAAAVKGSAQVSKIMTRSSAFSHMIRKATIAGMPDFMVRMAGDRIFANRPILSFLPFVPDYGARKSNPQPLGRRDREELELLKQQAKNKSEEEAKRRKAKGRRRLSLSSSSGEGADPSSSSSSLTSGSGGSQSSGSGGGDGGGGAMAGLGSVRNGASRILRAATASTFMLLGVEKPLPSSRQRSETTITRGKDVELSTPPTSSSLSPSAGSSSSESLFMTTHVNRRQGPAIASRPWCMNNTEVSTSSYDASSFASLPPLAVAAVADSSDCSVNEDNVSVVSDATSMFSFSSRYTLPYDAEELASQYYLGRRAVYPYTDMRDSSGGGGIRRPSWGRITHNNDGHRNKQYNNESDDSNGVINNQEPSMPTSSSPYETAHYSASSLPLASSTIDGLHDFMALPFDSDSDYGGDNDDNDEDNESALNSEGKGEEGETGNYGKQGPDGSSGGGVAMASTETDKLRRNEVGEEGREVDQDEGETLVVDPGLTMSEADAFREDEWARVVQEFQQRTGHAIARFYGVDPRNNNNNISTANVNASKSTTSSSLATGNKQSMTSAHGVISAPVILESSLLASELRVSPTAIPDA</sequence>
<keyword evidence="6" id="KW-0812">Transmembrane</keyword>
<name>A0A9P6R7H6_9FUNG</name>
<dbReference type="SUPFAM" id="SSF51905">
    <property type="entry name" value="FAD/NAD(P)-binding domain"/>
    <property type="match status" value="1"/>
</dbReference>
<dbReference type="GO" id="GO:0071949">
    <property type="term" value="F:FAD binding"/>
    <property type="evidence" value="ECO:0007669"/>
    <property type="project" value="InterPro"/>
</dbReference>
<dbReference type="EMBL" id="JAAAIP010000697">
    <property type="protein sequence ID" value="KAG0313559.1"/>
    <property type="molecule type" value="Genomic_DNA"/>
</dbReference>
<feature type="compositionally biased region" description="Low complexity" evidence="5">
    <location>
        <begin position="963"/>
        <end position="982"/>
    </location>
</feature>
<gene>
    <name evidence="8" type="ORF">BGZ99_008750</name>
</gene>
<feature type="region of interest" description="Disordered" evidence="5">
    <location>
        <begin position="613"/>
        <end position="651"/>
    </location>
</feature>
<evidence type="ECO:0000313" key="8">
    <source>
        <dbReference type="EMBL" id="KAG0313559.1"/>
    </source>
</evidence>
<keyword evidence="3" id="KW-0274">FAD</keyword>
<proteinExistence type="inferred from homology"/>
<feature type="region of interest" description="Disordered" evidence="5">
    <location>
        <begin position="840"/>
        <end position="911"/>
    </location>
</feature>
<feature type="compositionally biased region" description="Basic residues" evidence="5">
    <location>
        <begin position="532"/>
        <end position="541"/>
    </location>
</feature>
<keyword evidence="9" id="KW-1185">Reference proteome</keyword>
<feature type="region of interest" description="Disordered" evidence="5">
    <location>
        <begin position="963"/>
        <end position="985"/>
    </location>
</feature>
<feature type="compositionally biased region" description="Polar residues" evidence="5">
    <location>
        <begin position="615"/>
        <end position="625"/>
    </location>
</feature>
<feature type="region of interest" description="Disordered" evidence="5">
    <location>
        <begin position="755"/>
        <end position="812"/>
    </location>
</feature>
<comment type="similarity">
    <text evidence="1">Belongs to the paxM FAD-dependent monooxygenase family.</text>
</comment>
<dbReference type="Gene3D" id="3.50.50.60">
    <property type="entry name" value="FAD/NAD(P)-binding domain"/>
    <property type="match status" value="2"/>
</dbReference>
<evidence type="ECO:0000259" key="7">
    <source>
        <dbReference type="Pfam" id="PF01494"/>
    </source>
</evidence>
<feature type="compositionally biased region" description="Acidic residues" evidence="5">
    <location>
        <begin position="840"/>
        <end position="855"/>
    </location>
</feature>
<keyword evidence="6" id="KW-0472">Membrane</keyword>
<feature type="compositionally biased region" description="Low complexity" evidence="5">
    <location>
        <begin position="542"/>
        <end position="562"/>
    </location>
</feature>
<evidence type="ECO:0000256" key="3">
    <source>
        <dbReference type="ARBA" id="ARBA00022827"/>
    </source>
</evidence>
<organism evidence="8 9">
    <name type="scientific">Dissophora globulifera</name>
    <dbReference type="NCBI Taxonomy" id="979702"/>
    <lineage>
        <taxon>Eukaryota</taxon>
        <taxon>Fungi</taxon>
        <taxon>Fungi incertae sedis</taxon>
        <taxon>Mucoromycota</taxon>
        <taxon>Mortierellomycotina</taxon>
        <taxon>Mortierellomycetes</taxon>
        <taxon>Mortierellales</taxon>
        <taxon>Mortierellaceae</taxon>
        <taxon>Dissophora</taxon>
    </lineage>
</organism>
<keyword evidence="6" id="KW-1133">Transmembrane helix</keyword>
<evidence type="ECO:0000256" key="4">
    <source>
        <dbReference type="ARBA" id="ARBA00023002"/>
    </source>
</evidence>
<feature type="compositionally biased region" description="Gly residues" evidence="5">
    <location>
        <begin position="208"/>
        <end position="217"/>
    </location>
</feature>
<dbReference type="InterPro" id="IPR002938">
    <property type="entry name" value="FAD-bd"/>
</dbReference>
<dbReference type="InterPro" id="IPR050562">
    <property type="entry name" value="FAD_mOase_fung"/>
</dbReference>